<dbReference type="InterPro" id="IPR008271">
    <property type="entry name" value="Ser/Thr_kinase_AS"/>
</dbReference>
<dbReference type="PANTHER" id="PTHR43289">
    <property type="entry name" value="MITOGEN-ACTIVATED PROTEIN KINASE KINASE KINASE 20-RELATED"/>
    <property type="match status" value="1"/>
</dbReference>
<evidence type="ECO:0000256" key="2">
    <source>
        <dbReference type="ARBA" id="ARBA00022741"/>
    </source>
</evidence>
<dbReference type="GO" id="GO:0004674">
    <property type="term" value="F:protein serine/threonine kinase activity"/>
    <property type="evidence" value="ECO:0007669"/>
    <property type="project" value="UniProtKB-EC"/>
</dbReference>
<evidence type="ECO:0000313" key="8">
    <source>
        <dbReference type="EMBL" id="MQY19229.1"/>
    </source>
</evidence>
<keyword evidence="2 5" id="KW-0547">Nucleotide-binding</keyword>
<keyword evidence="6" id="KW-0812">Transmembrane</keyword>
<dbReference type="EMBL" id="WEGK01000004">
    <property type="protein sequence ID" value="MQY19229.1"/>
    <property type="molecule type" value="Genomic_DNA"/>
</dbReference>
<evidence type="ECO:0000259" key="7">
    <source>
        <dbReference type="PROSITE" id="PS50011"/>
    </source>
</evidence>
<feature type="domain" description="Protein kinase" evidence="7">
    <location>
        <begin position="17"/>
        <end position="277"/>
    </location>
</feature>
<dbReference type="CDD" id="cd14014">
    <property type="entry name" value="STKc_PknB_like"/>
    <property type="match status" value="1"/>
</dbReference>
<reference evidence="8 9" key="1">
    <citation type="submission" date="2019-10" db="EMBL/GenBank/DDBJ databases">
        <title>Nocardia macrotermitis sp. nov. and Nocardia aurantia sp. nov., isolated from the gut of fungus growing-termite Macrotermes natalensis.</title>
        <authorList>
            <person name="Benndorf R."/>
            <person name="Schwitalla J."/>
            <person name="Martin K."/>
            <person name="De Beer W."/>
            <person name="Kaster A.-K."/>
            <person name="Vollmers J."/>
            <person name="Poulsen M."/>
            <person name="Beemelmanns C."/>
        </authorList>
    </citation>
    <scope>NUCLEOTIDE SEQUENCE [LARGE SCALE GENOMIC DNA]</scope>
    <source>
        <strain evidence="8 9">RB20</strain>
    </source>
</reference>
<keyword evidence="9" id="KW-1185">Reference proteome</keyword>
<dbReference type="InterPro" id="IPR000719">
    <property type="entry name" value="Prot_kinase_dom"/>
</dbReference>
<sequence length="642" mass="69117">MMDERWNPGRADRIGRYRLLRRLGEGGMGEVLLAVGPDGRLVAVKRVHAHLIEQEDFLPRFRREVQASARVSGAFTAAVVDYDVESENPWLASVFVPGVPLDRAVEKYGPLSVDAIHALALGLATALQAIHATGLVHRDLKPANIILAADGPKVIDFGIARVAAERSDLTHTGSIIGSPAFMSPEQAESQPLTPASDVFSFGSVIAMAASGKSPFAGSSMPHTLYKIVNTEPDLSMLPPNVRQLVEPCLYKDPAQRPTPGQIIDFLGPSTASSTPWPPAILQAMREQDQELRMLVADPQSTVVVDPNPTASTMLGGDFDEVIAHMSRKPPRQLPGRWIIAALVAVVALVAGLVTAVVGGAFSGEDAAAPANPLEQFNLTRLRLIDVCKVLDDPLPSLGAWKQDFQALGSHQCSGDYEKYVVSLEIANISSVEKYQQDGKSVQGVPVAESTLKETYGCSRALVAKKMDPQFGLVVKIAARKSDDTEATKNECELAEQALPKIVDRLHRPPQIANSRHTIVRLDPCSVVPPVAIRLDVGPPVSGVLSGLHDCVWVGQNTLDVSLSHEVMPTGDPIDLGEFKVWPSAQDSNTQCTRKFVWGNVDNDLSSDVMEVQITRESGGTEQMLCNAAEAVVNMVAEQLPQP</sequence>
<name>A0A7K0D0H8_9NOCA</name>
<dbReference type="Proteomes" id="UP000438448">
    <property type="component" value="Unassembled WGS sequence"/>
</dbReference>
<dbReference type="InterPro" id="IPR011009">
    <property type="entry name" value="Kinase-like_dom_sf"/>
</dbReference>
<evidence type="ECO:0000256" key="4">
    <source>
        <dbReference type="ARBA" id="ARBA00022840"/>
    </source>
</evidence>
<dbReference type="PANTHER" id="PTHR43289:SF34">
    <property type="entry name" value="SERINE_THREONINE-PROTEIN KINASE YBDM-RELATED"/>
    <property type="match status" value="1"/>
</dbReference>
<dbReference type="SMART" id="SM00220">
    <property type="entry name" value="S_TKc"/>
    <property type="match status" value="1"/>
</dbReference>
<dbReference type="Pfam" id="PF00069">
    <property type="entry name" value="Pkinase"/>
    <property type="match status" value="1"/>
</dbReference>
<proteinExistence type="predicted"/>
<dbReference type="EC" id="2.7.11.1" evidence="8"/>
<dbReference type="GO" id="GO:0005524">
    <property type="term" value="F:ATP binding"/>
    <property type="evidence" value="ECO:0007669"/>
    <property type="project" value="UniProtKB-UniRule"/>
</dbReference>
<feature type="binding site" evidence="5">
    <location>
        <position position="45"/>
    </location>
    <ligand>
        <name>ATP</name>
        <dbReference type="ChEBI" id="CHEBI:30616"/>
    </ligand>
</feature>
<dbReference type="PROSITE" id="PS50011">
    <property type="entry name" value="PROTEIN_KINASE_DOM"/>
    <property type="match status" value="1"/>
</dbReference>
<keyword evidence="1 8" id="KW-0808">Transferase</keyword>
<organism evidence="8 9">
    <name type="scientific">Nocardia macrotermitis</name>
    <dbReference type="NCBI Taxonomy" id="2585198"/>
    <lineage>
        <taxon>Bacteria</taxon>
        <taxon>Bacillati</taxon>
        <taxon>Actinomycetota</taxon>
        <taxon>Actinomycetes</taxon>
        <taxon>Mycobacteriales</taxon>
        <taxon>Nocardiaceae</taxon>
        <taxon>Nocardia</taxon>
    </lineage>
</organism>
<keyword evidence="6" id="KW-1133">Transmembrane helix</keyword>
<dbReference type="PROSITE" id="PS00107">
    <property type="entry name" value="PROTEIN_KINASE_ATP"/>
    <property type="match status" value="1"/>
</dbReference>
<evidence type="ECO:0000256" key="6">
    <source>
        <dbReference type="SAM" id="Phobius"/>
    </source>
</evidence>
<gene>
    <name evidence="8" type="primary">pknD_7</name>
    <name evidence="8" type="ORF">NRB20_23140</name>
</gene>
<evidence type="ECO:0000256" key="3">
    <source>
        <dbReference type="ARBA" id="ARBA00022777"/>
    </source>
</evidence>
<keyword evidence="4 5" id="KW-0067">ATP-binding</keyword>
<evidence type="ECO:0000313" key="9">
    <source>
        <dbReference type="Proteomes" id="UP000438448"/>
    </source>
</evidence>
<dbReference type="SUPFAM" id="SSF56112">
    <property type="entry name" value="Protein kinase-like (PK-like)"/>
    <property type="match status" value="1"/>
</dbReference>
<dbReference type="Gene3D" id="3.30.200.20">
    <property type="entry name" value="Phosphorylase Kinase, domain 1"/>
    <property type="match status" value="1"/>
</dbReference>
<dbReference type="AlphaFoldDB" id="A0A7K0D0H8"/>
<keyword evidence="6" id="KW-0472">Membrane</keyword>
<evidence type="ECO:0000256" key="5">
    <source>
        <dbReference type="PROSITE-ProRule" id="PRU10141"/>
    </source>
</evidence>
<evidence type="ECO:0000256" key="1">
    <source>
        <dbReference type="ARBA" id="ARBA00022679"/>
    </source>
</evidence>
<dbReference type="Gene3D" id="1.10.510.10">
    <property type="entry name" value="Transferase(Phosphotransferase) domain 1"/>
    <property type="match status" value="1"/>
</dbReference>
<keyword evidence="3 8" id="KW-0418">Kinase</keyword>
<dbReference type="RefSeq" id="WP_319944832.1">
    <property type="nucleotide sequence ID" value="NZ_WEGK01000004.1"/>
</dbReference>
<accession>A0A7K0D0H8</accession>
<feature type="transmembrane region" description="Helical" evidence="6">
    <location>
        <begin position="337"/>
        <end position="361"/>
    </location>
</feature>
<dbReference type="InterPro" id="IPR017441">
    <property type="entry name" value="Protein_kinase_ATP_BS"/>
</dbReference>
<comment type="caution">
    <text evidence="8">The sequence shown here is derived from an EMBL/GenBank/DDBJ whole genome shotgun (WGS) entry which is preliminary data.</text>
</comment>
<protein>
    <submittedName>
        <fullName evidence="8">Serine/threonine-protein kinase PknD</fullName>
        <ecNumber evidence="8">2.7.11.1</ecNumber>
    </submittedName>
</protein>
<dbReference type="PROSITE" id="PS00108">
    <property type="entry name" value="PROTEIN_KINASE_ST"/>
    <property type="match status" value="1"/>
</dbReference>